<reference evidence="2 3" key="1">
    <citation type="submission" date="2019-10" db="EMBL/GenBank/DDBJ databases">
        <authorList>
            <person name="Palmer J.M."/>
        </authorList>
    </citation>
    <scope>NUCLEOTIDE SEQUENCE [LARGE SCALE GENOMIC DNA]</scope>
    <source>
        <strain evidence="2 3">TWF506</strain>
    </source>
</reference>
<gene>
    <name evidence="2" type="ORF">TWF506_005678</name>
</gene>
<keyword evidence="1" id="KW-1133">Transmembrane helix</keyword>
<keyword evidence="3" id="KW-1185">Reference proteome</keyword>
<evidence type="ECO:0000256" key="1">
    <source>
        <dbReference type="SAM" id="Phobius"/>
    </source>
</evidence>
<evidence type="ECO:0000313" key="3">
    <source>
        <dbReference type="Proteomes" id="UP001307849"/>
    </source>
</evidence>
<feature type="transmembrane region" description="Helical" evidence="1">
    <location>
        <begin position="20"/>
        <end position="41"/>
    </location>
</feature>
<organism evidence="2 3">
    <name type="scientific">Arthrobotrys conoides</name>
    <dbReference type="NCBI Taxonomy" id="74498"/>
    <lineage>
        <taxon>Eukaryota</taxon>
        <taxon>Fungi</taxon>
        <taxon>Dikarya</taxon>
        <taxon>Ascomycota</taxon>
        <taxon>Pezizomycotina</taxon>
        <taxon>Orbiliomycetes</taxon>
        <taxon>Orbiliales</taxon>
        <taxon>Orbiliaceae</taxon>
        <taxon>Arthrobotrys</taxon>
    </lineage>
</organism>
<dbReference type="Proteomes" id="UP001307849">
    <property type="component" value="Unassembled WGS sequence"/>
</dbReference>
<keyword evidence="1" id="KW-0472">Membrane</keyword>
<dbReference type="AlphaFoldDB" id="A0AAN8NEM1"/>
<dbReference type="EMBL" id="JAVHJM010000002">
    <property type="protein sequence ID" value="KAK6518539.1"/>
    <property type="molecule type" value="Genomic_DNA"/>
</dbReference>
<proteinExistence type="predicted"/>
<protein>
    <submittedName>
        <fullName evidence="2">Uncharacterized protein</fullName>
    </submittedName>
</protein>
<comment type="caution">
    <text evidence="2">The sequence shown here is derived from an EMBL/GenBank/DDBJ whole genome shotgun (WGS) entry which is preliminary data.</text>
</comment>
<name>A0AAN8NEM1_9PEZI</name>
<sequence length="105" mass="11504">MFNVLGEALVQRTSISSPTFFTITITITIAISIAPSLFVSIQCTRGHKVLPTKPCPRMLLGDIFDRASKALKDTLPIHLYDVFDVTATTLPVIAPLYLLSSDHDT</sequence>
<keyword evidence="1" id="KW-0812">Transmembrane</keyword>
<accession>A0AAN8NEM1</accession>
<evidence type="ECO:0000313" key="2">
    <source>
        <dbReference type="EMBL" id="KAK6518539.1"/>
    </source>
</evidence>